<reference evidence="2 3" key="1">
    <citation type="submission" date="2023-03" db="EMBL/GenBank/DDBJ databases">
        <title>High recombination rates correlate with genetic variation in Cardiocondyla obscurior ants.</title>
        <authorList>
            <person name="Errbii M."/>
        </authorList>
    </citation>
    <scope>NUCLEOTIDE SEQUENCE [LARGE SCALE GENOMIC DNA]</scope>
    <source>
        <strain evidence="2">Alpha-2009</strain>
        <tissue evidence="2">Whole body</tissue>
    </source>
</reference>
<evidence type="ECO:0000313" key="3">
    <source>
        <dbReference type="Proteomes" id="UP001430953"/>
    </source>
</evidence>
<evidence type="ECO:0000256" key="1">
    <source>
        <dbReference type="SAM" id="MobiDB-lite"/>
    </source>
</evidence>
<dbReference type="EMBL" id="JADYXP020000004">
    <property type="protein sequence ID" value="KAL0126135.1"/>
    <property type="molecule type" value="Genomic_DNA"/>
</dbReference>
<keyword evidence="3" id="KW-1185">Reference proteome</keyword>
<feature type="region of interest" description="Disordered" evidence="1">
    <location>
        <begin position="1"/>
        <end position="34"/>
    </location>
</feature>
<proteinExistence type="predicted"/>
<evidence type="ECO:0000313" key="2">
    <source>
        <dbReference type="EMBL" id="KAL0126135.1"/>
    </source>
</evidence>
<protein>
    <submittedName>
        <fullName evidence="2">Uncharacterized protein</fullName>
    </submittedName>
</protein>
<accession>A0AAW2GHT0</accession>
<gene>
    <name evidence="2" type="ORF">PUN28_004925</name>
</gene>
<sequence>MSRILRRTRETYPQNRSRKRRGEDDGGERFPHPRGKFAWISWIGGTPLCTCF</sequence>
<name>A0AAW2GHT0_9HYME</name>
<comment type="caution">
    <text evidence="2">The sequence shown here is derived from an EMBL/GenBank/DDBJ whole genome shotgun (WGS) entry which is preliminary data.</text>
</comment>
<dbReference type="AlphaFoldDB" id="A0AAW2GHT0"/>
<feature type="compositionally biased region" description="Basic and acidic residues" evidence="1">
    <location>
        <begin position="21"/>
        <end position="31"/>
    </location>
</feature>
<dbReference type="Proteomes" id="UP001430953">
    <property type="component" value="Unassembled WGS sequence"/>
</dbReference>
<organism evidence="2 3">
    <name type="scientific">Cardiocondyla obscurior</name>
    <dbReference type="NCBI Taxonomy" id="286306"/>
    <lineage>
        <taxon>Eukaryota</taxon>
        <taxon>Metazoa</taxon>
        <taxon>Ecdysozoa</taxon>
        <taxon>Arthropoda</taxon>
        <taxon>Hexapoda</taxon>
        <taxon>Insecta</taxon>
        <taxon>Pterygota</taxon>
        <taxon>Neoptera</taxon>
        <taxon>Endopterygota</taxon>
        <taxon>Hymenoptera</taxon>
        <taxon>Apocrita</taxon>
        <taxon>Aculeata</taxon>
        <taxon>Formicoidea</taxon>
        <taxon>Formicidae</taxon>
        <taxon>Myrmicinae</taxon>
        <taxon>Cardiocondyla</taxon>
    </lineage>
</organism>